<dbReference type="InterPro" id="IPR034294">
    <property type="entry name" value="Aquaporin_transptr"/>
</dbReference>
<feature type="transmembrane region" description="Helical" evidence="9">
    <location>
        <begin position="12"/>
        <end position="35"/>
    </location>
</feature>
<dbReference type="InterPro" id="IPR023271">
    <property type="entry name" value="Aquaporin-like"/>
</dbReference>
<keyword evidence="3 8" id="KW-0813">Transport</keyword>
<evidence type="ECO:0000256" key="1">
    <source>
        <dbReference type="ARBA" id="ARBA00004651"/>
    </source>
</evidence>
<evidence type="ECO:0000256" key="5">
    <source>
        <dbReference type="ARBA" id="ARBA00022692"/>
    </source>
</evidence>
<dbReference type="PANTHER" id="PTHR19139:SF199">
    <property type="entry name" value="MIP17260P"/>
    <property type="match status" value="1"/>
</dbReference>
<dbReference type="PRINTS" id="PR00783">
    <property type="entry name" value="MINTRINSICP"/>
</dbReference>
<dbReference type="Pfam" id="PF00230">
    <property type="entry name" value="MIP"/>
    <property type="match status" value="1"/>
</dbReference>
<evidence type="ECO:0000256" key="2">
    <source>
        <dbReference type="ARBA" id="ARBA00006175"/>
    </source>
</evidence>
<keyword evidence="5 8" id="KW-0812">Transmembrane</keyword>
<dbReference type="SUPFAM" id="SSF81338">
    <property type="entry name" value="Aquaporin-like"/>
    <property type="match status" value="1"/>
</dbReference>
<dbReference type="InterPro" id="IPR000425">
    <property type="entry name" value="MIP"/>
</dbReference>
<evidence type="ECO:0000256" key="4">
    <source>
        <dbReference type="ARBA" id="ARBA00022475"/>
    </source>
</evidence>
<dbReference type="InterPro" id="IPR022357">
    <property type="entry name" value="MIP_CS"/>
</dbReference>
<keyword evidence="6 9" id="KW-1133">Transmembrane helix</keyword>
<dbReference type="EMBL" id="JBHTIL010000006">
    <property type="protein sequence ID" value="MFD0927572.1"/>
    <property type="molecule type" value="Genomic_DNA"/>
</dbReference>
<protein>
    <submittedName>
        <fullName evidence="10">Aquaporin</fullName>
    </submittedName>
</protein>
<feature type="transmembrane region" description="Helical" evidence="9">
    <location>
        <begin position="41"/>
        <end position="60"/>
    </location>
</feature>
<comment type="similarity">
    <text evidence="2 8">Belongs to the MIP/aquaporin (TC 1.A.8) family.</text>
</comment>
<name>A0ABW3GAW3_9NOCA</name>
<dbReference type="RefSeq" id="WP_253648075.1">
    <property type="nucleotide sequence ID" value="NZ_BAAAMO010000001.1"/>
</dbReference>
<evidence type="ECO:0000313" key="10">
    <source>
        <dbReference type="EMBL" id="MFD0927572.1"/>
    </source>
</evidence>
<keyword evidence="11" id="KW-1185">Reference proteome</keyword>
<evidence type="ECO:0000256" key="7">
    <source>
        <dbReference type="ARBA" id="ARBA00023136"/>
    </source>
</evidence>
<keyword evidence="7 9" id="KW-0472">Membrane</keyword>
<dbReference type="PANTHER" id="PTHR19139">
    <property type="entry name" value="AQUAPORIN TRANSPORTER"/>
    <property type="match status" value="1"/>
</dbReference>
<gene>
    <name evidence="10" type="ORF">ACFQ04_17665</name>
</gene>
<organism evidence="10 11">
    <name type="scientific">Williamsia deligens</name>
    <dbReference type="NCBI Taxonomy" id="321325"/>
    <lineage>
        <taxon>Bacteria</taxon>
        <taxon>Bacillati</taxon>
        <taxon>Actinomycetota</taxon>
        <taxon>Actinomycetes</taxon>
        <taxon>Mycobacteriales</taxon>
        <taxon>Nocardiaceae</taxon>
        <taxon>Williamsia</taxon>
    </lineage>
</organism>
<feature type="transmembrane region" description="Helical" evidence="9">
    <location>
        <begin position="169"/>
        <end position="190"/>
    </location>
</feature>
<dbReference type="PROSITE" id="PS00221">
    <property type="entry name" value="MIP"/>
    <property type="match status" value="1"/>
</dbReference>
<comment type="caution">
    <text evidence="10">The sequence shown here is derived from an EMBL/GenBank/DDBJ whole genome shotgun (WGS) entry which is preliminary data.</text>
</comment>
<feature type="transmembrane region" description="Helical" evidence="9">
    <location>
        <begin position="136"/>
        <end position="157"/>
    </location>
</feature>
<evidence type="ECO:0000256" key="3">
    <source>
        <dbReference type="ARBA" id="ARBA00022448"/>
    </source>
</evidence>
<evidence type="ECO:0000313" key="11">
    <source>
        <dbReference type="Proteomes" id="UP001597068"/>
    </source>
</evidence>
<dbReference type="Proteomes" id="UP001597068">
    <property type="component" value="Unassembled WGS sequence"/>
</dbReference>
<keyword evidence="4" id="KW-1003">Cell membrane</keyword>
<proteinExistence type="inferred from homology"/>
<dbReference type="Gene3D" id="1.20.1080.10">
    <property type="entry name" value="Glycerol uptake facilitator protein"/>
    <property type="match status" value="1"/>
</dbReference>
<reference evidence="11" key="1">
    <citation type="journal article" date="2019" name="Int. J. Syst. Evol. Microbiol.">
        <title>The Global Catalogue of Microorganisms (GCM) 10K type strain sequencing project: providing services to taxonomists for standard genome sequencing and annotation.</title>
        <authorList>
            <consortium name="The Broad Institute Genomics Platform"/>
            <consortium name="The Broad Institute Genome Sequencing Center for Infectious Disease"/>
            <person name="Wu L."/>
            <person name="Ma J."/>
        </authorList>
    </citation>
    <scope>NUCLEOTIDE SEQUENCE [LARGE SCALE GENOMIC DNA]</scope>
    <source>
        <strain evidence="11">CCUG 50873</strain>
    </source>
</reference>
<comment type="subcellular location">
    <subcellularLocation>
        <location evidence="1">Cell membrane</location>
        <topology evidence="1">Multi-pass membrane protein</topology>
    </subcellularLocation>
</comment>
<evidence type="ECO:0000256" key="8">
    <source>
        <dbReference type="RuleBase" id="RU000477"/>
    </source>
</evidence>
<feature type="transmembrane region" description="Helical" evidence="9">
    <location>
        <begin position="81"/>
        <end position="108"/>
    </location>
</feature>
<sequence length="246" mass="23981">MSDEHARSMPVGALAAEAVGTAVLVVGGVGTAVLAGKTVGTVGIALAFGFILAALVYAIGPISGCHVNPAITLAMAIRRRITPVVALGYVVAQAVGALVGAAIVLVIASGRPGYSLSADGLGTNGYGSESTGGYGILPVAVAEIVLTAVLVLVVFAATDSIATPGGAGVAIGATLTVAHLIAIGIDSTSVNPARSFGPAVFAGGTALSQLWVFVVFPLVGGLVGALIHAGIVAGHRDRDEAVAQQA</sequence>
<accession>A0ABW3GAW3</accession>
<evidence type="ECO:0000256" key="6">
    <source>
        <dbReference type="ARBA" id="ARBA00022989"/>
    </source>
</evidence>
<evidence type="ECO:0000256" key="9">
    <source>
        <dbReference type="SAM" id="Phobius"/>
    </source>
</evidence>
<feature type="transmembrane region" description="Helical" evidence="9">
    <location>
        <begin position="210"/>
        <end position="233"/>
    </location>
</feature>